<feature type="chain" id="PRO_5003611679" description="Lipoprotein" evidence="1">
    <location>
        <begin position="25"/>
        <end position="120"/>
    </location>
</feature>
<accession>H8FP35</accession>
<evidence type="ECO:0000313" key="3">
    <source>
        <dbReference type="Proteomes" id="UP000004169"/>
    </source>
</evidence>
<organism evidence="2 3">
    <name type="scientific">Magnetospirillum molischianum DSM 120</name>
    <dbReference type="NCBI Taxonomy" id="1150626"/>
    <lineage>
        <taxon>Bacteria</taxon>
        <taxon>Pseudomonadati</taxon>
        <taxon>Pseudomonadota</taxon>
        <taxon>Alphaproteobacteria</taxon>
        <taxon>Rhodospirillales</taxon>
        <taxon>Rhodospirillaceae</taxon>
        <taxon>Magnetospirillum</taxon>
    </lineage>
</organism>
<keyword evidence="3" id="KW-1185">Reference proteome</keyword>
<dbReference type="STRING" id="1150626.PHAMO_180092"/>
<proteinExistence type="predicted"/>
<evidence type="ECO:0000256" key="1">
    <source>
        <dbReference type="SAM" id="SignalP"/>
    </source>
</evidence>
<evidence type="ECO:0008006" key="4">
    <source>
        <dbReference type="Google" id="ProtNLM"/>
    </source>
</evidence>
<dbReference type="AlphaFoldDB" id="H8FP35"/>
<dbReference type="EMBL" id="CAHP01000010">
    <property type="protein sequence ID" value="CCG40123.1"/>
    <property type="molecule type" value="Genomic_DNA"/>
</dbReference>
<dbReference type="RefSeq" id="WP_002726122.1">
    <property type="nucleotide sequence ID" value="NZ_CAHP01000010.1"/>
</dbReference>
<gene>
    <name evidence="2" type="ORF">PHAMO_180092</name>
</gene>
<keyword evidence="1" id="KW-0732">Signal</keyword>
<comment type="caution">
    <text evidence="2">The sequence shown here is derived from an EMBL/GenBank/DDBJ whole genome shotgun (WGS) entry which is preliminary data.</text>
</comment>
<protein>
    <recommendedName>
        <fullName evidence="4">Lipoprotein</fullName>
    </recommendedName>
</protein>
<feature type="signal peptide" evidence="1">
    <location>
        <begin position="1"/>
        <end position="24"/>
    </location>
</feature>
<evidence type="ECO:0000313" key="2">
    <source>
        <dbReference type="EMBL" id="CCG40123.1"/>
    </source>
</evidence>
<dbReference type="PROSITE" id="PS51257">
    <property type="entry name" value="PROKAR_LIPOPROTEIN"/>
    <property type="match status" value="1"/>
</dbReference>
<dbReference type="Proteomes" id="UP000004169">
    <property type="component" value="Unassembled WGS sequence"/>
</dbReference>
<sequence>MRFFMVPIAAIFCFLVGCATPVSYSNTPLHTYDKDTEYEIEESPEGFSISIYYSRYQMVPESDAVATACKSQLTSIAWDEADRRGRKIELNEQRIRLSMGRNGLTGITSCQALGVARWAK</sequence>
<name>H8FP35_MAGML</name>
<reference evidence="2 3" key="1">
    <citation type="journal article" date="2012" name="J. Bacteriol.">
        <title>Draft Genome Sequence of the Purple Photosynthetic Bacterium Phaeospirillum molischianum DSM120, a Particularly Versatile Bacterium.</title>
        <authorList>
            <person name="Duquesne K."/>
            <person name="Prima V."/>
            <person name="Ji B."/>
            <person name="Rouy Z."/>
            <person name="Medigue C."/>
            <person name="Talla E."/>
            <person name="Sturgis J.N."/>
        </authorList>
    </citation>
    <scope>NUCLEOTIDE SEQUENCE [LARGE SCALE GENOMIC DNA]</scope>
    <source>
        <strain evidence="3">DSM120</strain>
    </source>
</reference>